<proteinExistence type="predicted"/>
<evidence type="ECO:0000256" key="1">
    <source>
        <dbReference type="ARBA" id="ARBA00022448"/>
    </source>
</evidence>
<sequence>MSAGLVVRGLTVRYGGITAVEDVDLGVPADSITGLIGPNGAGKSSLFNACAGTVRASAGTVELFGRDISRIGPARRAQAGLGRTFQRVQLFRTLTVRENVALGHETAYARSRPWSLFHALPSERRKTAAVTAEVLEHCGLTGIADKVAGGLSTGEQRMVELARALASPARMLLLDEPSSGLSSDERGRFTSILTEAVEAMGRGVFVVEHDMDLVAAVCQRVYVLNFGHVIFSGSMAEALRSDVVRQSYLGTTEAGASDTELEVTGA</sequence>
<dbReference type="SUPFAM" id="SSF52540">
    <property type="entry name" value="P-loop containing nucleoside triphosphate hydrolases"/>
    <property type="match status" value="1"/>
</dbReference>
<dbReference type="InterPro" id="IPR027417">
    <property type="entry name" value="P-loop_NTPase"/>
</dbReference>
<dbReference type="InterPro" id="IPR003593">
    <property type="entry name" value="AAA+_ATPase"/>
</dbReference>
<dbReference type="InterPro" id="IPR051120">
    <property type="entry name" value="ABC_AA/LPS_Transport"/>
</dbReference>
<evidence type="ECO:0000256" key="3">
    <source>
        <dbReference type="ARBA" id="ARBA00022840"/>
    </source>
</evidence>
<keyword evidence="2" id="KW-0547">Nucleotide-binding</keyword>
<dbReference type="InterPro" id="IPR003439">
    <property type="entry name" value="ABC_transporter-like_ATP-bd"/>
</dbReference>
<keyword evidence="1" id="KW-0813">Transport</keyword>
<dbReference type="Pfam" id="PF00005">
    <property type="entry name" value="ABC_tran"/>
    <property type="match status" value="1"/>
</dbReference>
<evidence type="ECO:0000313" key="5">
    <source>
        <dbReference type="EMBL" id="SHH04191.1"/>
    </source>
</evidence>
<evidence type="ECO:0000259" key="4">
    <source>
        <dbReference type="PROSITE" id="PS50893"/>
    </source>
</evidence>
<dbReference type="Proteomes" id="UP000186132">
    <property type="component" value="Unassembled WGS sequence"/>
</dbReference>
<protein>
    <submittedName>
        <fullName evidence="5">Amino acid/amide ABC transporter ATP-binding protein 1, HAAT family</fullName>
    </submittedName>
</protein>
<dbReference type="CDD" id="cd03219">
    <property type="entry name" value="ABC_Mj1267_LivG_branched"/>
    <property type="match status" value="1"/>
</dbReference>
<dbReference type="AlphaFoldDB" id="A0A1M5PR32"/>
<keyword evidence="3 5" id="KW-0067">ATP-binding</keyword>
<accession>A0A1M5PR32</accession>
<dbReference type="GO" id="GO:0005886">
    <property type="term" value="C:plasma membrane"/>
    <property type="evidence" value="ECO:0007669"/>
    <property type="project" value="TreeGrafter"/>
</dbReference>
<keyword evidence="6" id="KW-1185">Reference proteome</keyword>
<dbReference type="OrthoDB" id="9805514at2"/>
<evidence type="ECO:0000313" key="6">
    <source>
        <dbReference type="Proteomes" id="UP000186132"/>
    </source>
</evidence>
<dbReference type="RefSeq" id="WP_084181226.1">
    <property type="nucleotide sequence ID" value="NZ_FQVU01000004.1"/>
</dbReference>
<name>A0A1M5PR32_9ACTN</name>
<feature type="domain" description="ABC transporter" evidence="4">
    <location>
        <begin position="5"/>
        <end position="251"/>
    </location>
</feature>
<dbReference type="PANTHER" id="PTHR45772">
    <property type="entry name" value="CONSERVED COMPONENT OF ABC TRANSPORTER FOR NATURAL AMINO ACIDS-RELATED"/>
    <property type="match status" value="1"/>
</dbReference>
<dbReference type="EMBL" id="FQVU01000004">
    <property type="protein sequence ID" value="SHH04191.1"/>
    <property type="molecule type" value="Genomic_DNA"/>
</dbReference>
<reference evidence="5 6" key="1">
    <citation type="submission" date="2016-11" db="EMBL/GenBank/DDBJ databases">
        <authorList>
            <person name="Jaros S."/>
            <person name="Januszkiewicz K."/>
            <person name="Wedrychowicz H."/>
        </authorList>
    </citation>
    <scope>NUCLEOTIDE SEQUENCE [LARGE SCALE GENOMIC DNA]</scope>
    <source>
        <strain evidence="5 6">DSM 45627</strain>
    </source>
</reference>
<dbReference type="SMART" id="SM00382">
    <property type="entry name" value="AAA"/>
    <property type="match status" value="1"/>
</dbReference>
<dbReference type="STRING" id="1206085.SAMN05443575_3167"/>
<dbReference type="GO" id="GO:0005524">
    <property type="term" value="F:ATP binding"/>
    <property type="evidence" value="ECO:0007669"/>
    <property type="project" value="UniProtKB-KW"/>
</dbReference>
<dbReference type="PANTHER" id="PTHR45772:SF1">
    <property type="entry name" value="ABC TRANSPORTER ATP-BINDING PROTEIN"/>
    <property type="match status" value="1"/>
</dbReference>
<dbReference type="Gene3D" id="3.40.50.300">
    <property type="entry name" value="P-loop containing nucleotide triphosphate hydrolases"/>
    <property type="match status" value="1"/>
</dbReference>
<organism evidence="5 6">
    <name type="scientific">Jatrophihabitans endophyticus</name>
    <dbReference type="NCBI Taxonomy" id="1206085"/>
    <lineage>
        <taxon>Bacteria</taxon>
        <taxon>Bacillati</taxon>
        <taxon>Actinomycetota</taxon>
        <taxon>Actinomycetes</taxon>
        <taxon>Jatrophihabitantales</taxon>
        <taxon>Jatrophihabitantaceae</taxon>
        <taxon>Jatrophihabitans</taxon>
    </lineage>
</organism>
<evidence type="ECO:0000256" key="2">
    <source>
        <dbReference type="ARBA" id="ARBA00022741"/>
    </source>
</evidence>
<dbReference type="PROSITE" id="PS50893">
    <property type="entry name" value="ABC_TRANSPORTER_2"/>
    <property type="match status" value="1"/>
</dbReference>
<dbReference type="GO" id="GO:0016887">
    <property type="term" value="F:ATP hydrolysis activity"/>
    <property type="evidence" value="ECO:0007669"/>
    <property type="project" value="InterPro"/>
</dbReference>
<gene>
    <name evidence="5" type="ORF">SAMN05443575_3167</name>
</gene>